<evidence type="ECO:0000313" key="1">
    <source>
        <dbReference type="EMBL" id="MBB5175878.1"/>
    </source>
</evidence>
<evidence type="ECO:0000313" key="2">
    <source>
        <dbReference type="Proteomes" id="UP000579136"/>
    </source>
</evidence>
<name>A0A9Q2CZ62_9STAP</name>
<proteinExistence type="predicted"/>
<protein>
    <submittedName>
        <fullName evidence="1">DNA gyrase/topoisomerase IV subunit A</fullName>
    </submittedName>
</protein>
<reference evidence="1 2" key="1">
    <citation type="submission" date="2020-08" db="EMBL/GenBank/DDBJ databases">
        <title>Genomic Encyclopedia of Type Strains, Phase IV (KMG-IV): sequencing the most valuable type-strain genomes for metagenomic binning, comparative biology and taxonomic classification.</title>
        <authorList>
            <person name="Goeker M."/>
        </authorList>
    </citation>
    <scope>NUCLEOTIDE SEQUENCE [LARGE SCALE GENOMIC DNA]</scope>
    <source>
        <strain evidence="1 2">DSM 19163</strain>
    </source>
</reference>
<accession>A0A9Q2CZ62</accession>
<dbReference type="RefSeq" id="WP_183673567.1">
    <property type="nucleotide sequence ID" value="NZ_CBCRYX010000004.1"/>
</dbReference>
<keyword evidence="2" id="KW-1185">Reference proteome</keyword>
<sequence length="273" mass="32789">MEIKVKVKDREHQLEIFKYKLSLEDKVKEIIKHLTDDLPYLTHEVSKLTYNDYNYSELYEMKLSKLFEALDKVTLESENLKLDLSIIEGKSKQLAHLNLDYSQFIKMCDLYSDIKDEYHVPNGTIFYIQQDEEQYVIRKEENHLEFYSFKQQFDEAFKESDRLPFFIIEFKAKNEMSQKDIHWIKKYRYPKKEKKNPMIHIDVARVSESILNDITTLVHRLYTIIGRFQRANVPFTETDKLPTYTELNRKVSIGYVPILQLERALQQKKGPKR</sequence>
<dbReference type="EMBL" id="JACHHF010000003">
    <property type="protein sequence ID" value="MBB5175878.1"/>
    <property type="molecule type" value="Genomic_DNA"/>
</dbReference>
<gene>
    <name evidence="1" type="ORF">HNQ45_000753</name>
</gene>
<dbReference type="AlphaFoldDB" id="A0A9Q2CZ62"/>
<comment type="caution">
    <text evidence="1">The sequence shown here is derived from an EMBL/GenBank/DDBJ whole genome shotgun (WGS) entry which is preliminary data.</text>
</comment>
<organism evidence="1 2">
    <name type="scientific">Nosocomiicoccus ampullae</name>
    <dbReference type="NCBI Taxonomy" id="489910"/>
    <lineage>
        <taxon>Bacteria</taxon>
        <taxon>Bacillati</taxon>
        <taxon>Bacillota</taxon>
        <taxon>Bacilli</taxon>
        <taxon>Bacillales</taxon>
        <taxon>Staphylococcaceae</taxon>
        <taxon>Nosocomiicoccus</taxon>
    </lineage>
</organism>
<dbReference type="Proteomes" id="UP000579136">
    <property type="component" value="Unassembled WGS sequence"/>
</dbReference>